<accession>A0A9D1A4B3</accession>
<name>A0A9D1A4B3_9FIRM</name>
<dbReference type="EMBL" id="DVGC01000006">
    <property type="protein sequence ID" value="HIR04568.1"/>
    <property type="molecule type" value="Genomic_DNA"/>
</dbReference>
<reference evidence="1" key="2">
    <citation type="journal article" date="2021" name="PeerJ">
        <title>Extensive microbial diversity within the chicken gut microbiome revealed by metagenomics and culture.</title>
        <authorList>
            <person name="Gilroy R."/>
            <person name="Ravi A."/>
            <person name="Getino M."/>
            <person name="Pursley I."/>
            <person name="Horton D.L."/>
            <person name="Alikhan N.F."/>
            <person name="Baker D."/>
            <person name="Gharbi K."/>
            <person name="Hall N."/>
            <person name="Watson M."/>
            <person name="Adriaenssens E.M."/>
            <person name="Foster-Nyarko E."/>
            <person name="Jarju S."/>
            <person name="Secka A."/>
            <person name="Antonio M."/>
            <person name="Oren A."/>
            <person name="Chaudhuri R.R."/>
            <person name="La Ragione R."/>
            <person name="Hildebrand F."/>
            <person name="Pallen M.J."/>
        </authorList>
    </citation>
    <scope>NUCLEOTIDE SEQUENCE</scope>
    <source>
        <strain evidence="1">CHK180-2868</strain>
    </source>
</reference>
<proteinExistence type="predicted"/>
<protein>
    <submittedName>
        <fullName evidence="1">DUF4317 domain-containing protein</fullName>
    </submittedName>
</protein>
<evidence type="ECO:0000313" key="2">
    <source>
        <dbReference type="Proteomes" id="UP000824250"/>
    </source>
</evidence>
<dbReference type="Pfam" id="PF14199">
    <property type="entry name" value="DUF4317"/>
    <property type="match status" value="1"/>
</dbReference>
<organism evidence="1 2">
    <name type="scientific">Candidatus Copromonas faecavium</name>
    <name type="common">nom. illeg.</name>
    <dbReference type="NCBI Taxonomy" id="2840740"/>
    <lineage>
        <taxon>Bacteria</taxon>
        <taxon>Bacillati</taxon>
        <taxon>Bacillota</taxon>
        <taxon>Clostridia</taxon>
        <taxon>Lachnospirales</taxon>
        <taxon>Lachnospiraceae</taxon>
        <taxon>Candidatus Copromonas (nom. illeg.)</taxon>
    </lineage>
</organism>
<sequence length="381" mass="43577">MNKREISEIKKQFKKDNNAITRICGCYVDAEKQIKTKLKEAFFALSEEEIFKYYEIFKKTLSGTLGKNLHNLEYSIHDEGPDSAHALLMKLREEKLTDDETVDAFYEKVIESYDYGENYYIILIHSAYDIPGKALDGEEMFDASDEVYHHILCCICPVKLSEPGLSYNEMTNAIEERPRDWWVQPPMTGFLFPAFNDRSTDIHGLLYFSKNPEALHTEFIEACLGAPSPISFKAQKEAFHEILTDTLGEECEYEIVRQIHETLAELEEEHKEDMEPVTLGKSQVRELLEKSGVQPEQLEHFDKAYEEAAGEDTAILLPAITGAGKFAVKTPDVDIKVNPDRLDLVETKFIDGRRFLVIAVEDNVEVNGMPVKMWSAENRPS</sequence>
<dbReference type="Proteomes" id="UP000824250">
    <property type="component" value="Unassembled WGS sequence"/>
</dbReference>
<reference evidence="1" key="1">
    <citation type="submission" date="2020-10" db="EMBL/GenBank/DDBJ databases">
        <authorList>
            <person name="Gilroy R."/>
        </authorList>
    </citation>
    <scope>NUCLEOTIDE SEQUENCE</scope>
    <source>
        <strain evidence="1">CHK180-2868</strain>
    </source>
</reference>
<dbReference type="InterPro" id="IPR025466">
    <property type="entry name" value="DUF4317"/>
</dbReference>
<comment type="caution">
    <text evidence="1">The sequence shown here is derived from an EMBL/GenBank/DDBJ whole genome shotgun (WGS) entry which is preliminary data.</text>
</comment>
<dbReference type="AlphaFoldDB" id="A0A9D1A4B3"/>
<evidence type="ECO:0000313" key="1">
    <source>
        <dbReference type="EMBL" id="HIR04568.1"/>
    </source>
</evidence>
<gene>
    <name evidence="1" type="ORF">IAB28_01155</name>
</gene>